<dbReference type="SUPFAM" id="SSF55073">
    <property type="entry name" value="Nucleotide cyclase"/>
    <property type="match status" value="1"/>
</dbReference>
<evidence type="ECO:0000313" key="3">
    <source>
        <dbReference type="EMBL" id="MBP3962360.1"/>
    </source>
</evidence>
<dbReference type="InterPro" id="IPR029787">
    <property type="entry name" value="Nucleotide_cyclase"/>
</dbReference>
<keyword evidence="3" id="KW-0548">Nucleotidyltransferase</keyword>
<feature type="transmembrane region" description="Helical" evidence="1">
    <location>
        <begin position="35"/>
        <end position="55"/>
    </location>
</feature>
<dbReference type="Pfam" id="PF00990">
    <property type="entry name" value="GGDEF"/>
    <property type="match status" value="1"/>
</dbReference>
<dbReference type="InterPro" id="IPR050469">
    <property type="entry name" value="Diguanylate_Cyclase"/>
</dbReference>
<keyword evidence="4" id="KW-1185">Reference proteome</keyword>
<proteinExistence type="predicted"/>
<accession>A0ABS5CA94</accession>
<evidence type="ECO:0000256" key="1">
    <source>
        <dbReference type="SAM" id="Phobius"/>
    </source>
</evidence>
<dbReference type="GO" id="GO:0052621">
    <property type="term" value="F:diguanylate cyclase activity"/>
    <property type="evidence" value="ECO:0007669"/>
    <property type="project" value="UniProtKB-EC"/>
</dbReference>
<dbReference type="PROSITE" id="PS50887">
    <property type="entry name" value="GGDEF"/>
    <property type="match status" value="1"/>
</dbReference>
<feature type="transmembrane region" description="Helical" evidence="1">
    <location>
        <begin position="132"/>
        <end position="150"/>
    </location>
</feature>
<dbReference type="PANTHER" id="PTHR45138:SF9">
    <property type="entry name" value="DIGUANYLATE CYCLASE DGCM-RELATED"/>
    <property type="match status" value="1"/>
</dbReference>
<feature type="domain" description="GGDEF" evidence="2">
    <location>
        <begin position="415"/>
        <end position="556"/>
    </location>
</feature>
<dbReference type="Gene3D" id="3.30.70.270">
    <property type="match status" value="1"/>
</dbReference>
<sequence>MGLMTGLDLSLFLFLFTIFIYVFAFNVITTQHKVYLLFHFFMMIWPLGQVGVHITDQPHLQIIYINISFVGLSMLGFGWLLFTKFLVNVSYRPSRKTLIYMLLPSVLISVGVLWNPWDSFVSTVDSTYAERVYGPIFWIMVGLLISYYIYTVRILLRAYHSRKLPQDRVRIANALTGIFIMMAFPLLDLVLNVILDPWLPVIPGLTSLGIVLSDLYFVFSLKKHRSFDLVKIAQQDVMDTLSVGIIVLDEHDNVIEMNRIVSPRLQIFIGDTLNMEELLSWFNIDKGNEDEFLYSYRTDPYKRIQTEIMIEQDSSRKQYFSLHVGPIVVNEGRIGKVITFQEISELKSLIFKSQEQYASMQERNRALIFMQDELFQANRKLEQLAITDSLTGCFNRRFLMQQLEHEVLTNVRYKIPFALLLFDIDLFKLVNDTYGHVIGDEVIRRTADAVRGALRRTDILARYGGEEFTVYLPHTNREQADMLAQRIREVVQNNEIAIGRGRSPVSVTISMGMLVVEEQSDLQIEDVKGYIRDLFSKVDSALYRAKDNGRNRVVNL</sequence>
<dbReference type="InterPro" id="IPR000160">
    <property type="entry name" value="GGDEF_dom"/>
</dbReference>
<dbReference type="RefSeq" id="WP_210656507.1">
    <property type="nucleotide sequence ID" value="NZ_JAGKSP010000002.1"/>
</dbReference>
<keyword evidence="1" id="KW-1133">Transmembrane helix</keyword>
<dbReference type="NCBIfam" id="TIGR00254">
    <property type="entry name" value="GGDEF"/>
    <property type="match status" value="1"/>
</dbReference>
<evidence type="ECO:0000313" key="4">
    <source>
        <dbReference type="Proteomes" id="UP000673394"/>
    </source>
</evidence>
<gene>
    <name evidence="3" type="ORF">I8J30_06540</name>
</gene>
<feature type="transmembrane region" description="Helical" evidence="1">
    <location>
        <begin position="171"/>
        <end position="195"/>
    </location>
</feature>
<organism evidence="3 4">
    <name type="scientific">Paenibacillus lignilyticus</name>
    <dbReference type="NCBI Taxonomy" id="1172615"/>
    <lineage>
        <taxon>Bacteria</taxon>
        <taxon>Bacillati</taxon>
        <taxon>Bacillota</taxon>
        <taxon>Bacilli</taxon>
        <taxon>Bacillales</taxon>
        <taxon>Paenibacillaceae</taxon>
        <taxon>Paenibacillus</taxon>
    </lineage>
</organism>
<feature type="transmembrane region" description="Helical" evidence="1">
    <location>
        <begin position="6"/>
        <end position="28"/>
    </location>
</feature>
<dbReference type="SMART" id="SM00267">
    <property type="entry name" value="GGDEF"/>
    <property type="match status" value="1"/>
</dbReference>
<dbReference type="PANTHER" id="PTHR45138">
    <property type="entry name" value="REGULATORY COMPONENTS OF SENSORY TRANSDUCTION SYSTEM"/>
    <property type="match status" value="1"/>
</dbReference>
<keyword evidence="1" id="KW-0472">Membrane</keyword>
<keyword evidence="3" id="KW-0808">Transferase</keyword>
<reference evidence="3 4" key="1">
    <citation type="submission" date="2021-04" db="EMBL/GenBank/DDBJ databases">
        <title>Paenibacillus sp. DLE-14 whole genome sequence.</title>
        <authorList>
            <person name="Ham Y.J."/>
        </authorList>
    </citation>
    <scope>NUCLEOTIDE SEQUENCE [LARGE SCALE GENOMIC DNA]</scope>
    <source>
        <strain evidence="3 4">DLE-14</strain>
    </source>
</reference>
<feature type="transmembrane region" description="Helical" evidence="1">
    <location>
        <begin position="201"/>
        <end position="219"/>
    </location>
</feature>
<protein>
    <submittedName>
        <fullName evidence="3">Diguanylate cyclase</fullName>
        <ecNumber evidence="3">2.7.7.65</ecNumber>
    </submittedName>
</protein>
<dbReference type="InterPro" id="IPR031621">
    <property type="entry name" value="HisKA_7TM"/>
</dbReference>
<evidence type="ECO:0000259" key="2">
    <source>
        <dbReference type="PROSITE" id="PS50887"/>
    </source>
</evidence>
<feature type="transmembrane region" description="Helical" evidence="1">
    <location>
        <begin position="61"/>
        <end position="86"/>
    </location>
</feature>
<name>A0ABS5CA94_9BACL</name>
<dbReference type="CDD" id="cd01949">
    <property type="entry name" value="GGDEF"/>
    <property type="match status" value="1"/>
</dbReference>
<dbReference type="Proteomes" id="UP000673394">
    <property type="component" value="Unassembled WGS sequence"/>
</dbReference>
<keyword evidence="1" id="KW-0812">Transmembrane</keyword>
<dbReference type="Pfam" id="PF16927">
    <property type="entry name" value="HisKA_7TM"/>
    <property type="match status" value="1"/>
</dbReference>
<dbReference type="EMBL" id="JAGKSP010000002">
    <property type="protein sequence ID" value="MBP3962360.1"/>
    <property type="molecule type" value="Genomic_DNA"/>
</dbReference>
<dbReference type="InterPro" id="IPR043128">
    <property type="entry name" value="Rev_trsase/Diguanyl_cyclase"/>
</dbReference>
<dbReference type="EC" id="2.7.7.65" evidence="3"/>
<feature type="transmembrane region" description="Helical" evidence="1">
    <location>
        <begin position="98"/>
        <end position="117"/>
    </location>
</feature>
<comment type="caution">
    <text evidence="3">The sequence shown here is derived from an EMBL/GenBank/DDBJ whole genome shotgun (WGS) entry which is preliminary data.</text>
</comment>